<keyword evidence="3" id="KW-0963">Cytoplasm</keyword>
<evidence type="ECO:0000256" key="7">
    <source>
        <dbReference type="ARBA" id="ARBA00022917"/>
    </source>
</evidence>
<dbReference type="InterPro" id="IPR009000">
    <property type="entry name" value="Transl_B-barrel_sf"/>
</dbReference>
<organism evidence="13 14">
    <name type="scientific">Clathrus columnatus</name>
    <dbReference type="NCBI Taxonomy" id="1419009"/>
    <lineage>
        <taxon>Eukaryota</taxon>
        <taxon>Fungi</taxon>
        <taxon>Dikarya</taxon>
        <taxon>Basidiomycota</taxon>
        <taxon>Agaricomycotina</taxon>
        <taxon>Agaricomycetes</taxon>
        <taxon>Phallomycetidae</taxon>
        <taxon>Phallales</taxon>
        <taxon>Clathraceae</taxon>
        <taxon>Clathrus</taxon>
    </lineage>
</organism>
<keyword evidence="5" id="KW-0378">Hydrolase</keyword>
<evidence type="ECO:0000259" key="12">
    <source>
        <dbReference type="PROSITE" id="PS51722"/>
    </source>
</evidence>
<dbReference type="GO" id="GO:1990533">
    <property type="term" value="C:Dom34-Hbs1 complex"/>
    <property type="evidence" value="ECO:0007669"/>
    <property type="project" value="UniProtKB-ARBA"/>
</dbReference>
<evidence type="ECO:0000256" key="10">
    <source>
        <dbReference type="ARBA" id="ARBA00063537"/>
    </source>
</evidence>
<keyword evidence="4" id="KW-0547">Nucleotide-binding</keyword>
<keyword evidence="6" id="KW-0810">Translation regulation</keyword>
<evidence type="ECO:0000256" key="4">
    <source>
        <dbReference type="ARBA" id="ARBA00022741"/>
    </source>
</evidence>
<name>A0AAV5A1N9_9AGAM</name>
<dbReference type="CDD" id="cd04093">
    <property type="entry name" value="HBS1_C_III"/>
    <property type="match status" value="1"/>
</dbReference>
<evidence type="ECO:0000256" key="5">
    <source>
        <dbReference type="ARBA" id="ARBA00022801"/>
    </source>
</evidence>
<dbReference type="AlphaFoldDB" id="A0AAV5A1N9"/>
<evidence type="ECO:0000256" key="1">
    <source>
        <dbReference type="ARBA" id="ARBA00004496"/>
    </source>
</evidence>
<dbReference type="InterPro" id="IPR000795">
    <property type="entry name" value="T_Tr_GTP-bd_dom"/>
</dbReference>
<evidence type="ECO:0000256" key="8">
    <source>
        <dbReference type="ARBA" id="ARBA00023134"/>
    </source>
</evidence>
<protein>
    <recommendedName>
        <fullName evidence="11">Elongation factor 1 alpha-like protein</fullName>
    </recommendedName>
</protein>
<dbReference type="Pfam" id="PF00009">
    <property type="entry name" value="GTP_EFTU"/>
    <property type="match status" value="1"/>
</dbReference>
<evidence type="ECO:0000256" key="9">
    <source>
        <dbReference type="ARBA" id="ARBA00049117"/>
    </source>
</evidence>
<proteinExistence type="inferred from homology"/>
<gene>
    <name evidence="13" type="ORF">Clacol_001600</name>
</gene>
<dbReference type="Pfam" id="PF22594">
    <property type="entry name" value="GTP-eEF1A_C"/>
    <property type="match status" value="1"/>
</dbReference>
<dbReference type="GO" id="GO:0005737">
    <property type="term" value="C:cytoplasm"/>
    <property type="evidence" value="ECO:0007669"/>
    <property type="project" value="UniProtKB-SubCell"/>
</dbReference>
<dbReference type="CDD" id="cd01883">
    <property type="entry name" value="EF1_alpha"/>
    <property type="match status" value="1"/>
</dbReference>
<evidence type="ECO:0000313" key="13">
    <source>
        <dbReference type="EMBL" id="GJJ07398.1"/>
    </source>
</evidence>
<feature type="domain" description="Tr-type G" evidence="12">
    <location>
        <begin position="378"/>
        <end position="603"/>
    </location>
</feature>
<dbReference type="InterPro" id="IPR009001">
    <property type="entry name" value="Transl_elong_EF1A/Init_IF2_C"/>
</dbReference>
<comment type="similarity">
    <text evidence="2">Belongs to the TRAFAC class translation factor GTPase superfamily. Classic translation factor GTPase family. EF-Tu/EF-1A subfamily.</text>
</comment>
<evidence type="ECO:0000256" key="2">
    <source>
        <dbReference type="ARBA" id="ARBA00007249"/>
    </source>
</evidence>
<dbReference type="InterPro" id="IPR027417">
    <property type="entry name" value="P-loop_NTPase"/>
</dbReference>
<dbReference type="Proteomes" id="UP001050691">
    <property type="component" value="Unassembled WGS sequence"/>
</dbReference>
<comment type="subunit">
    <text evidence="10">Component of the Dom34-Hbs1 complex, also named Pelota-HBS1L complex, composed of dom34 and hbs1.</text>
</comment>
<dbReference type="FunFam" id="2.40.30.10:FF:000070">
    <property type="entry name" value="Translation elongation factor EF-1 subunit"/>
    <property type="match status" value="1"/>
</dbReference>
<sequence length="786" mass="85077">MRHLHIAHSEALDVSYPCVDELDDDALSDGGEEDFRLEQFDMAFAQARSILGSEENSGISDKQIKDTVWEFYFDVEKSIDWLLGGIEHETSLPSQQTLSALQRLSLTQRIQPNKPSLVSLAKVSQEAPSSTSKPIKSIASSQTVSTSKLSLLAQGKESKLLSSSSLQRLAKPSIMNTKTTSPVQSKLALKAMRVKETSITKSASLDDKLQALTTQESYSLPPTPDVLGLPSPFALTLSSSTLSPVVMPRAFSFPVSTFAFETPSPDDLVLQARQKTALTALKQQKGANKVIPTPKKSTLNASPQILKATTSKATSSASTTINVTKTAPSVTISQEELDLAALNISAEPKLVTVDELPKASFAREALLQLARLEIQEQKPRINLVVIGHVDAGKSTLMGRLLYDLGKIDEKTRLNTVRASEKSGKGSFSWAWELDGTVEERQRGITMDIALQDLSTTHRNITILDAPGHRDFIPNMISGAFQADCALLVVDSSTGEFEAGFDKGGQTKEHLLLVRSLGVSQVIVAVNKLDLVDWKVDRYEKIVSDLRGFLTQAGFPSSRTNFVPVSAIGGTNLIATSNNPLSLRDWYNGPSLIDLLDQLETPPRSLELPLRIPISNVFKGQMGSASGLAVTGRVCSGIVQVGERLRILPGNETTTVRSIEQEGSVLCLPSELVPLASKFSAQVIIFDISLPITPGAPVEMFYHSRDVPATITRLLATLDRGSSTIVKNNPRVLLKHTSAKVEIAIRNTLGSSGFSIPVEPFRVNKELGRLVLRRGGETIAAGMILLA</sequence>
<dbReference type="GO" id="GO:0006412">
    <property type="term" value="P:translation"/>
    <property type="evidence" value="ECO:0007669"/>
    <property type="project" value="UniProtKB-KW"/>
</dbReference>
<keyword evidence="7" id="KW-0648">Protein biosynthesis</keyword>
<keyword evidence="14" id="KW-1185">Reference proteome</keyword>
<dbReference type="InterPro" id="IPR015033">
    <property type="entry name" value="HBS1-like_N"/>
</dbReference>
<dbReference type="InterPro" id="IPR050100">
    <property type="entry name" value="TRAFAC_GTPase_members"/>
</dbReference>
<evidence type="ECO:0000256" key="6">
    <source>
        <dbReference type="ARBA" id="ARBA00022845"/>
    </source>
</evidence>
<accession>A0AAV5A1N9</accession>
<keyword evidence="8" id="KW-0342">GTP-binding</keyword>
<dbReference type="FunFam" id="3.40.50.300:FF:000204">
    <property type="entry name" value="Translation elongation factor Tu"/>
    <property type="match status" value="1"/>
</dbReference>
<dbReference type="SUPFAM" id="SSF50465">
    <property type="entry name" value="EF-Tu/eEF-1alpha/eIF2-gamma C-terminal domain"/>
    <property type="match status" value="1"/>
</dbReference>
<evidence type="ECO:0000256" key="11">
    <source>
        <dbReference type="ARBA" id="ARBA00074866"/>
    </source>
</evidence>
<reference evidence="13" key="1">
    <citation type="submission" date="2021-10" db="EMBL/GenBank/DDBJ databases">
        <title>De novo Genome Assembly of Clathrus columnatus (Basidiomycota, Fungi) Using Illumina and Nanopore Sequence Data.</title>
        <authorList>
            <person name="Ogiso-Tanaka E."/>
            <person name="Itagaki H."/>
            <person name="Hosoya T."/>
            <person name="Hosaka K."/>
        </authorList>
    </citation>
    <scope>NUCLEOTIDE SEQUENCE</scope>
    <source>
        <strain evidence="13">MO-923</strain>
    </source>
</reference>
<evidence type="ECO:0000256" key="3">
    <source>
        <dbReference type="ARBA" id="ARBA00022490"/>
    </source>
</evidence>
<comment type="subcellular location">
    <subcellularLocation>
        <location evidence="1">Cytoplasm</location>
    </subcellularLocation>
</comment>
<dbReference type="GO" id="GO:0003924">
    <property type="term" value="F:GTPase activity"/>
    <property type="evidence" value="ECO:0007669"/>
    <property type="project" value="InterPro"/>
</dbReference>
<dbReference type="Gene3D" id="3.40.50.300">
    <property type="entry name" value="P-loop containing nucleotide triphosphate hydrolases"/>
    <property type="match status" value="1"/>
</dbReference>
<evidence type="ECO:0000313" key="14">
    <source>
        <dbReference type="Proteomes" id="UP001050691"/>
    </source>
</evidence>
<dbReference type="GO" id="GO:0005525">
    <property type="term" value="F:GTP binding"/>
    <property type="evidence" value="ECO:0007669"/>
    <property type="project" value="UniProtKB-KW"/>
</dbReference>
<dbReference type="SUPFAM" id="SSF52540">
    <property type="entry name" value="P-loop containing nucleoside triphosphate hydrolases"/>
    <property type="match status" value="1"/>
</dbReference>
<dbReference type="GO" id="GO:0006417">
    <property type="term" value="P:regulation of translation"/>
    <property type="evidence" value="ECO:0007669"/>
    <property type="project" value="UniProtKB-KW"/>
</dbReference>
<dbReference type="InterPro" id="IPR054696">
    <property type="entry name" value="GTP-eEF1A_C"/>
</dbReference>
<dbReference type="EMBL" id="BPWL01000002">
    <property type="protein sequence ID" value="GJJ07398.1"/>
    <property type="molecule type" value="Genomic_DNA"/>
</dbReference>
<dbReference type="PROSITE" id="PS51722">
    <property type="entry name" value="G_TR_2"/>
    <property type="match status" value="1"/>
</dbReference>
<dbReference type="Pfam" id="PF08938">
    <property type="entry name" value="HBS1_N"/>
    <property type="match status" value="1"/>
</dbReference>
<dbReference type="SUPFAM" id="SSF50447">
    <property type="entry name" value="Translation proteins"/>
    <property type="match status" value="1"/>
</dbReference>
<dbReference type="Gene3D" id="2.40.30.10">
    <property type="entry name" value="Translation factors"/>
    <property type="match status" value="2"/>
</dbReference>
<comment type="caution">
    <text evidence="13">The sequence shown here is derived from an EMBL/GenBank/DDBJ whole genome shotgun (WGS) entry which is preliminary data.</text>
</comment>
<comment type="catalytic activity">
    <reaction evidence="9">
        <text>GTP + H2O = GDP + phosphate + H(+)</text>
        <dbReference type="Rhea" id="RHEA:19669"/>
        <dbReference type="ChEBI" id="CHEBI:15377"/>
        <dbReference type="ChEBI" id="CHEBI:15378"/>
        <dbReference type="ChEBI" id="CHEBI:37565"/>
        <dbReference type="ChEBI" id="CHEBI:43474"/>
        <dbReference type="ChEBI" id="CHEBI:58189"/>
    </reaction>
    <physiologicalReaction direction="left-to-right" evidence="9">
        <dbReference type="Rhea" id="RHEA:19670"/>
    </physiologicalReaction>
</comment>
<dbReference type="PANTHER" id="PTHR23115">
    <property type="entry name" value="TRANSLATION FACTOR"/>
    <property type="match status" value="1"/>
</dbReference>
<dbReference type="PRINTS" id="PR00315">
    <property type="entry name" value="ELONGATNFCT"/>
</dbReference>